<dbReference type="GO" id="GO:0015631">
    <property type="term" value="F:tubulin binding"/>
    <property type="evidence" value="ECO:0007669"/>
    <property type="project" value="TreeGrafter"/>
</dbReference>
<dbReference type="AlphaFoldDB" id="A0A699ZYL8"/>
<dbReference type="GO" id="GO:0006457">
    <property type="term" value="P:protein folding"/>
    <property type="evidence" value="ECO:0007669"/>
    <property type="project" value="InterPro"/>
</dbReference>
<dbReference type="Gene3D" id="1.10.287.370">
    <property type="match status" value="1"/>
</dbReference>
<protein>
    <submittedName>
        <fullName evidence="3">Prefoldin subunit 3</fullName>
    </submittedName>
</protein>
<feature type="non-terminal residue" evidence="3">
    <location>
        <position position="149"/>
    </location>
</feature>
<keyword evidence="2" id="KW-0143">Chaperone</keyword>
<dbReference type="GO" id="GO:0007017">
    <property type="term" value="P:microtubule-based process"/>
    <property type="evidence" value="ECO:0007669"/>
    <property type="project" value="TreeGrafter"/>
</dbReference>
<dbReference type="EMBL" id="BLLF01002268">
    <property type="protein sequence ID" value="GFH23418.1"/>
    <property type="molecule type" value="Genomic_DNA"/>
</dbReference>
<dbReference type="GO" id="GO:0016272">
    <property type="term" value="C:prefoldin complex"/>
    <property type="evidence" value="ECO:0007669"/>
    <property type="project" value="InterPro"/>
</dbReference>
<evidence type="ECO:0000256" key="2">
    <source>
        <dbReference type="ARBA" id="ARBA00023186"/>
    </source>
</evidence>
<comment type="caution">
    <text evidence="3">The sequence shown here is derived from an EMBL/GenBank/DDBJ whole genome shotgun (WGS) entry which is preliminary data.</text>
</comment>
<dbReference type="CDD" id="cd23156">
    <property type="entry name" value="Prefoldin_3"/>
    <property type="match status" value="1"/>
</dbReference>
<comment type="similarity">
    <text evidence="1">Belongs to the prefoldin subunit alpha family.</text>
</comment>
<dbReference type="GO" id="GO:0007021">
    <property type="term" value="P:tubulin complex assembly"/>
    <property type="evidence" value="ECO:0007669"/>
    <property type="project" value="TreeGrafter"/>
</dbReference>
<dbReference type="GO" id="GO:0009409">
    <property type="term" value="P:response to cold"/>
    <property type="evidence" value="ECO:0007669"/>
    <property type="project" value="UniProtKB-ARBA"/>
</dbReference>
<dbReference type="SUPFAM" id="SSF46579">
    <property type="entry name" value="Prefoldin"/>
    <property type="match status" value="1"/>
</dbReference>
<keyword evidence="4" id="KW-1185">Reference proteome</keyword>
<accession>A0A699ZYL8</accession>
<dbReference type="Gene3D" id="3.50.50.60">
    <property type="entry name" value="FAD/NAD(P)-binding domain"/>
    <property type="match status" value="1"/>
</dbReference>
<dbReference type="Pfam" id="PF02996">
    <property type="entry name" value="Prefoldin"/>
    <property type="match status" value="1"/>
</dbReference>
<reference evidence="3 4" key="1">
    <citation type="submission" date="2020-02" db="EMBL/GenBank/DDBJ databases">
        <title>Draft genome sequence of Haematococcus lacustris strain NIES-144.</title>
        <authorList>
            <person name="Morimoto D."/>
            <person name="Nakagawa S."/>
            <person name="Yoshida T."/>
            <person name="Sawayama S."/>
        </authorList>
    </citation>
    <scope>NUCLEOTIDE SEQUENCE [LARGE SCALE GENOMIC DNA]</scope>
    <source>
        <strain evidence="3 4">NIES-144</strain>
    </source>
</reference>
<feature type="non-terminal residue" evidence="3">
    <location>
        <position position="1"/>
    </location>
</feature>
<sequence>MVEGQMLQRKARLMSKLPEIQKALDIVTVLHEQGSAGDMVLDYELAESVYAKTRVSKVKHVNLWLGADVMVEYGLDEAKELLTNNLANCKANILNCNKDLEVVKDNLTTLESLYIDQFSMADEYDLVTIGAGSGGVRASRFAAQLYNAK</sequence>
<name>A0A699ZYL8_HAELA</name>
<evidence type="ECO:0000313" key="4">
    <source>
        <dbReference type="Proteomes" id="UP000485058"/>
    </source>
</evidence>
<gene>
    <name evidence="3" type="ORF">HaLaN_21027</name>
</gene>
<dbReference type="InterPro" id="IPR016655">
    <property type="entry name" value="PFD3"/>
</dbReference>
<dbReference type="Proteomes" id="UP000485058">
    <property type="component" value="Unassembled WGS sequence"/>
</dbReference>
<dbReference type="InterPro" id="IPR009053">
    <property type="entry name" value="Prefoldin"/>
</dbReference>
<proteinExistence type="inferred from homology"/>
<dbReference type="InterPro" id="IPR004127">
    <property type="entry name" value="Prefoldin_subunit_alpha"/>
</dbReference>
<dbReference type="InterPro" id="IPR036188">
    <property type="entry name" value="FAD/NAD-bd_sf"/>
</dbReference>
<dbReference type="PANTHER" id="PTHR12409">
    <property type="entry name" value="PREFOLDIN SUBUNIT 3"/>
    <property type="match status" value="1"/>
</dbReference>
<dbReference type="GO" id="GO:0005737">
    <property type="term" value="C:cytoplasm"/>
    <property type="evidence" value="ECO:0007669"/>
    <property type="project" value="TreeGrafter"/>
</dbReference>
<evidence type="ECO:0000256" key="1">
    <source>
        <dbReference type="ARBA" id="ARBA00010048"/>
    </source>
</evidence>
<evidence type="ECO:0000313" key="3">
    <source>
        <dbReference type="EMBL" id="GFH23418.1"/>
    </source>
</evidence>
<organism evidence="3 4">
    <name type="scientific">Haematococcus lacustris</name>
    <name type="common">Green alga</name>
    <name type="synonym">Haematococcus pluvialis</name>
    <dbReference type="NCBI Taxonomy" id="44745"/>
    <lineage>
        <taxon>Eukaryota</taxon>
        <taxon>Viridiplantae</taxon>
        <taxon>Chlorophyta</taxon>
        <taxon>core chlorophytes</taxon>
        <taxon>Chlorophyceae</taxon>
        <taxon>CS clade</taxon>
        <taxon>Chlamydomonadales</taxon>
        <taxon>Haematococcaceae</taxon>
        <taxon>Haematococcus</taxon>
    </lineage>
</organism>
<dbReference type="PANTHER" id="PTHR12409:SF0">
    <property type="entry name" value="PREFOLDIN SUBUNIT 3"/>
    <property type="match status" value="1"/>
</dbReference>